<proteinExistence type="predicted"/>
<dbReference type="OrthoDB" id="64915at2759"/>
<dbReference type="AlphaFoldDB" id="D7FK69"/>
<evidence type="ECO:0000313" key="2">
    <source>
        <dbReference type="Proteomes" id="UP000002630"/>
    </source>
</evidence>
<reference evidence="1 2" key="1">
    <citation type="journal article" date="2010" name="Nature">
        <title>The Ectocarpus genome and the independent evolution of multicellularity in brown algae.</title>
        <authorList>
            <person name="Cock J.M."/>
            <person name="Sterck L."/>
            <person name="Rouze P."/>
            <person name="Scornet D."/>
            <person name="Allen A.E."/>
            <person name="Amoutzias G."/>
            <person name="Anthouard V."/>
            <person name="Artiguenave F."/>
            <person name="Aury J.M."/>
            <person name="Badger J.H."/>
            <person name="Beszteri B."/>
            <person name="Billiau K."/>
            <person name="Bonnet E."/>
            <person name="Bothwell J.H."/>
            <person name="Bowler C."/>
            <person name="Boyen C."/>
            <person name="Brownlee C."/>
            <person name="Carrano C.J."/>
            <person name="Charrier B."/>
            <person name="Cho G.Y."/>
            <person name="Coelho S.M."/>
            <person name="Collen J."/>
            <person name="Corre E."/>
            <person name="Da Silva C."/>
            <person name="Delage L."/>
            <person name="Delaroque N."/>
            <person name="Dittami S.M."/>
            <person name="Doulbeau S."/>
            <person name="Elias M."/>
            <person name="Farnham G."/>
            <person name="Gachon C.M."/>
            <person name="Gschloessl B."/>
            <person name="Heesch S."/>
            <person name="Jabbari K."/>
            <person name="Jubin C."/>
            <person name="Kawai H."/>
            <person name="Kimura K."/>
            <person name="Kloareg B."/>
            <person name="Kupper F.C."/>
            <person name="Lang D."/>
            <person name="Le Bail A."/>
            <person name="Leblanc C."/>
            <person name="Lerouge P."/>
            <person name="Lohr M."/>
            <person name="Lopez P.J."/>
            <person name="Martens C."/>
            <person name="Maumus F."/>
            <person name="Michel G."/>
            <person name="Miranda-Saavedra D."/>
            <person name="Morales J."/>
            <person name="Moreau H."/>
            <person name="Motomura T."/>
            <person name="Nagasato C."/>
            <person name="Napoli C.A."/>
            <person name="Nelson D.R."/>
            <person name="Nyvall-Collen P."/>
            <person name="Peters A.F."/>
            <person name="Pommier C."/>
            <person name="Potin P."/>
            <person name="Poulain J."/>
            <person name="Quesneville H."/>
            <person name="Read B."/>
            <person name="Rensing S.A."/>
            <person name="Ritter A."/>
            <person name="Rousvoal S."/>
            <person name="Samanta M."/>
            <person name="Samson G."/>
            <person name="Schroeder D.C."/>
            <person name="Segurens B."/>
            <person name="Strittmatter M."/>
            <person name="Tonon T."/>
            <person name="Tregear J.W."/>
            <person name="Valentin K."/>
            <person name="von Dassow P."/>
            <person name="Yamagishi T."/>
            <person name="Van de Peer Y."/>
            <person name="Wincker P."/>
        </authorList>
    </citation>
    <scope>NUCLEOTIDE SEQUENCE [LARGE SCALE GENOMIC DNA]</scope>
    <source>
        <strain evidence="2">Ec32 / CCAP1310/4</strain>
    </source>
</reference>
<dbReference type="Proteomes" id="UP000002630">
    <property type="component" value="Unassembled WGS sequence"/>
</dbReference>
<accession>D7FK69</accession>
<name>D7FK69_ECTSI</name>
<organism evidence="1 2">
    <name type="scientific">Ectocarpus siliculosus</name>
    <name type="common">Brown alga</name>
    <name type="synonym">Conferva siliculosa</name>
    <dbReference type="NCBI Taxonomy" id="2880"/>
    <lineage>
        <taxon>Eukaryota</taxon>
        <taxon>Sar</taxon>
        <taxon>Stramenopiles</taxon>
        <taxon>Ochrophyta</taxon>
        <taxon>PX clade</taxon>
        <taxon>Phaeophyceae</taxon>
        <taxon>Ectocarpales</taxon>
        <taxon>Ectocarpaceae</taxon>
        <taxon>Ectocarpus</taxon>
    </lineage>
</organism>
<sequence>MNRHQIRERRYLGSHHSTHRFPRASCLRRRPAECYPDDARLAKALEALAASHHQASFLVPVGAVRAVDCLRALSKGGKALVIAGDKGYVHDSELEGTRDPHLAVHGSFSCMVNFKLLHLMCEAEGGSVLHSQHLDGFKCSAMGYGLDPKPLPRTRLRVTPRSAGEIFPSANVKNCMSMACNGLHSRVVVSFPMRMLE</sequence>
<dbReference type="STRING" id="2880.D7FK69"/>
<keyword evidence="2" id="KW-1185">Reference proteome</keyword>
<evidence type="ECO:0000313" key="1">
    <source>
        <dbReference type="EMBL" id="CBJ34201.1"/>
    </source>
</evidence>
<protein>
    <submittedName>
        <fullName evidence="1">Uncharacterized protein</fullName>
    </submittedName>
</protein>
<dbReference type="EMBL" id="FN649760">
    <property type="protein sequence ID" value="CBJ34201.1"/>
    <property type="molecule type" value="Genomic_DNA"/>
</dbReference>
<dbReference type="InParanoid" id="D7FK69"/>
<gene>
    <name evidence="1" type="ORF">Esi_1419_0001</name>
</gene>